<dbReference type="EMBL" id="CP115920">
    <property type="protein sequence ID" value="XCD16831.1"/>
    <property type="molecule type" value="Genomic_DNA"/>
</dbReference>
<dbReference type="Pfam" id="PF06226">
    <property type="entry name" value="DUF1007"/>
    <property type="match status" value="1"/>
</dbReference>
<sequence length="208" mass="23503">MPHRLLLFLIVLVYPVHSYAHPHSWIGNELKVNGEGSQVDSITMTWTFDPFSSAYALDGDFSVFDYQKSAQQEALRLMRNLLNTHYFTYLYAGGTPLKFRLPEVYSLSRKGRRMVLNFTLPLSRLVDLNKEGLDIQVFDNTYYIDISWKNHSTITLDAALSSECRFDLITPTPSQDIVDYAMSLGVGDVGDDDLGSHFSQKVSLSCGS</sequence>
<gene>
    <name evidence="1" type="ORF">PG915_04570</name>
</gene>
<dbReference type="RefSeq" id="WP_353498055.1">
    <property type="nucleotide sequence ID" value="NZ_CP115920.1"/>
</dbReference>
<organism evidence="1">
    <name type="scientific">Vibrio chaetopteri</name>
    <dbReference type="NCBI Taxonomy" id="3016528"/>
    <lineage>
        <taxon>Bacteria</taxon>
        <taxon>Pseudomonadati</taxon>
        <taxon>Pseudomonadota</taxon>
        <taxon>Gammaproteobacteria</taxon>
        <taxon>Vibrionales</taxon>
        <taxon>Vibrionaceae</taxon>
        <taxon>Vibrio</taxon>
    </lineage>
</organism>
<dbReference type="KEGG" id="vck:PG915_04570"/>
<dbReference type="InterPro" id="IPR010412">
    <property type="entry name" value="DUF1007"/>
</dbReference>
<name>A0AAU8BM05_9VIBR</name>
<evidence type="ECO:0000313" key="1">
    <source>
        <dbReference type="EMBL" id="XCD16831.1"/>
    </source>
</evidence>
<accession>A0AAU8BM05</accession>
<protein>
    <submittedName>
        <fullName evidence="1">DUF1007 family protein</fullName>
    </submittedName>
</protein>
<dbReference type="AlphaFoldDB" id="A0AAU8BM05"/>
<reference evidence="1" key="1">
    <citation type="submission" date="2023-01" db="EMBL/GenBank/DDBJ databases">
        <title>Vibrio sp. CB1-14 genome sequencing.</title>
        <authorList>
            <person name="Otstavnykh N."/>
            <person name="Isaeva M."/>
            <person name="Meleshko D."/>
        </authorList>
    </citation>
    <scope>NUCLEOTIDE SEQUENCE</scope>
    <source>
        <strain evidence="1">CB1-14</strain>
    </source>
</reference>
<proteinExistence type="predicted"/>